<reference evidence="1 2" key="1">
    <citation type="submission" date="2024-07" db="EMBL/GenBank/DDBJ databases">
        <title>Chromosome-level genome assembly of the water stick insect Ranatra chinensis (Heteroptera: Nepidae).</title>
        <authorList>
            <person name="Liu X."/>
        </authorList>
    </citation>
    <scope>NUCLEOTIDE SEQUENCE [LARGE SCALE GENOMIC DNA]</scope>
    <source>
        <strain evidence="1">Cailab_2021Rc</strain>
        <tissue evidence="1">Muscle</tissue>
    </source>
</reference>
<dbReference type="Proteomes" id="UP001558652">
    <property type="component" value="Unassembled WGS sequence"/>
</dbReference>
<organism evidence="1 2">
    <name type="scientific">Ranatra chinensis</name>
    <dbReference type="NCBI Taxonomy" id="642074"/>
    <lineage>
        <taxon>Eukaryota</taxon>
        <taxon>Metazoa</taxon>
        <taxon>Ecdysozoa</taxon>
        <taxon>Arthropoda</taxon>
        <taxon>Hexapoda</taxon>
        <taxon>Insecta</taxon>
        <taxon>Pterygota</taxon>
        <taxon>Neoptera</taxon>
        <taxon>Paraneoptera</taxon>
        <taxon>Hemiptera</taxon>
        <taxon>Heteroptera</taxon>
        <taxon>Panheteroptera</taxon>
        <taxon>Nepomorpha</taxon>
        <taxon>Nepidae</taxon>
        <taxon>Ranatrinae</taxon>
        <taxon>Ranatra</taxon>
    </lineage>
</organism>
<protein>
    <submittedName>
        <fullName evidence="1">Uncharacterized protein</fullName>
    </submittedName>
</protein>
<evidence type="ECO:0000313" key="1">
    <source>
        <dbReference type="EMBL" id="KAL1110174.1"/>
    </source>
</evidence>
<keyword evidence="2" id="KW-1185">Reference proteome</keyword>
<sequence>MSSKRQNMFYQNKKQETTEIGELEYQPPEELNPFLQGENEYYKAFSKYNKRETKTHFRKEFMQEKYWSRLFLGWKTKHFFFLRTVFVTYAKSSGLMGINEFLASITILYEYRTFDYIEYTYYIWEVENLNELHFRAFMNVLYNFIEVTEGPLGILASAIINRTEAINQCSKYPIWDFMLRALL</sequence>
<proteinExistence type="predicted"/>
<gene>
    <name evidence="1" type="ORF">AAG570_008251</name>
</gene>
<dbReference type="AlphaFoldDB" id="A0ABD0YEE3"/>
<comment type="caution">
    <text evidence="1">The sequence shown here is derived from an EMBL/GenBank/DDBJ whole genome shotgun (WGS) entry which is preliminary data.</text>
</comment>
<name>A0ABD0YEE3_9HEMI</name>
<dbReference type="EMBL" id="JBFDAA010000023">
    <property type="protein sequence ID" value="KAL1110174.1"/>
    <property type="molecule type" value="Genomic_DNA"/>
</dbReference>
<accession>A0ABD0YEE3</accession>
<evidence type="ECO:0000313" key="2">
    <source>
        <dbReference type="Proteomes" id="UP001558652"/>
    </source>
</evidence>